<name>A0A9P8WIA7_9HYPO</name>
<organism evidence="2 3">
    <name type="scientific">Thelonectria olida</name>
    <dbReference type="NCBI Taxonomy" id="1576542"/>
    <lineage>
        <taxon>Eukaryota</taxon>
        <taxon>Fungi</taxon>
        <taxon>Dikarya</taxon>
        <taxon>Ascomycota</taxon>
        <taxon>Pezizomycotina</taxon>
        <taxon>Sordariomycetes</taxon>
        <taxon>Hypocreomycetidae</taxon>
        <taxon>Hypocreales</taxon>
        <taxon>Nectriaceae</taxon>
        <taxon>Thelonectria</taxon>
    </lineage>
</organism>
<feature type="compositionally biased region" description="Basic and acidic residues" evidence="1">
    <location>
        <begin position="171"/>
        <end position="184"/>
    </location>
</feature>
<comment type="caution">
    <text evidence="2">The sequence shown here is derived from an EMBL/GenBank/DDBJ whole genome shotgun (WGS) entry which is preliminary data.</text>
</comment>
<dbReference type="Proteomes" id="UP000777438">
    <property type="component" value="Unassembled WGS sequence"/>
</dbReference>
<dbReference type="AlphaFoldDB" id="A0A9P8WIA7"/>
<reference evidence="2 3" key="1">
    <citation type="journal article" date="2021" name="Nat. Commun.">
        <title>Genetic determinants of endophytism in the Arabidopsis root mycobiome.</title>
        <authorList>
            <person name="Mesny F."/>
            <person name="Miyauchi S."/>
            <person name="Thiergart T."/>
            <person name="Pickel B."/>
            <person name="Atanasova L."/>
            <person name="Karlsson M."/>
            <person name="Huettel B."/>
            <person name="Barry K.W."/>
            <person name="Haridas S."/>
            <person name="Chen C."/>
            <person name="Bauer D."/>
            <person name="Andreopoulos W."/>
            <person name="Pangilinan J."/>
            <person name="LaButti K."/>
            <person name="Riley R."/>
            <person name="Lipzen A."/>
            <person name="Clum A."/>
            <person name="Drula E."/>
            <person name="Henrissat B."/>
            <person name="Kohler A."/>
            <person name="Grigoriev I.V."/>
            <person name="Martin F.M."/>
            <person name="Hacquard S."/>
        </authorList>
    </citation>
    <scope>NUCLEOTIDE SEQUENCE [LARGE SCALE GENOMIC DNA]</scope>
    <source>
        <strain evidence="2 3">MPI-CAGE-CH-0241</strain>
    </source>
</reference>
<proteinExistence type="predicted"/>
<evidence type="ECO:0000313" key="3">
    <source>
        <dbReference type="Proteomes" id="UP000777438"/>
    </source>
</evidence>
<protein>
    <submittedName>
        <fullName evidence="2">Uncharacterized protein</fullName>
    </submittedName>
</protein>
<feature type="region of interest" description="Disordered" evidence="1">
    <location>
        <begin position="154"/>
        <end position="184"/>
    </location>
</feature>
<keyword evidence="3" id="KW-1185">Reference proteome</keyword>
<accession>A0A9P8WIA7</accession>
<sequence>MEAHVFVDYPLASQLLLQYEVLRSMGHGGRSGGACGHWRGTWGMDSWSNGQKHDVERIRIRVAWREGWMEWALPLSSQAALSAQGPLCVPGISGSSGQPRSAPQQRFCQRYAVGSPELTWRVSDVARLHAGVDGTTTAPRINTAGPERMREVAAAPRRGLRASPQPVANEGGREVGTDGGVTRDWKPFNALTTKKVGGEAGLAPLDGSTRPSLMAGHEWIAQGFPGIPQTSQACPHVSLFAPKGRILWTKPRWDKQIRGDLLRFCWCLFCLFPSLPCLRLRLRLRHVLPVTACLVYSLVNYYLVGTWTSITHHKQDDPALAYATRTPIEGTDELADDTM</sequence>
<gene>
    <name evidence="2" type="ORF">B0T10DRAFT_542379</name>
</gene>
<dbReference type="EMBL" id="JAGPYM010000001">
    <property type="protein sequence ID" value="KAH6900058.1"/>
    <property type="molecule type" value="Genomic_DNA"/>
</dbReference>
<evidence type="ECO:0000256" key="1">
    <source>
        <dbReference type="SAM" id="MobiDB-lite"/>
    </source>
</evidence>
<evidence type="ECO:0000313" key="2">
    <source>
        <dbReference type="EMBL" id="KAH6900058.1"/>
    </source>
</evidence>